<dbReference type="OMA" id="PPCPMHG"/>
<dbReference type="EMBL" id="CH479189">
    <property type="protein sequence ID" value="EDW25485.1"/>
    <property type="molecule type" value="Genomic_DNA"/>
</dbReference>
<organism evidence="4">
    <name type="scientific">Drosophila persimilis</name>
    <name type="common">Fruit fly</name>
    <dbReference type="NCBI Taxonomy" id="7234"/>
    <lineage>
        <taxon>Eukaryota</taxon>
        <taxon>Metazoa</taxon>
        <taxon>Ecdysozoa</taxon>
        <taxon>Arthropoda</taxon>
        <taxon>Hexapoda</taxon>
        <taxon>Insecta</taxon>
        <taxon>Pterygota</taxon>
        <taxon>Neoptera</taxon>
        <taxon>Endopterygota</taxon>
        <taxon>Diptera</taxon>
        <taxon>Brachycera</taxon>
        <taxon>Muscomorpha</taxon>
        <taxon>Ephydroidea</taxon>
        <taxon>Drosophilidae</taxon>
        <taxon>Drosophila</taxon>
        <taxon>Sophophora</taxon>
    </lineage>
</organism>
<dbReference type="PANTHER" id="PTHR46786:SF1">
    <property type="entry name" value="ZINC FINGER MATRIN-TYPE PROTEIN 3"/>
    <property type="match status" value="1"/>
</dbReference>
<dbReference type="InterPro" id="IPR013087">
    <property type="entry name" value="Znf_C2H2_type"/>
</dbReference>
<dbReference type="PANTHER" id="PTHR46786">
    <property type="entry name" value="ZINC FINGER MATRIN-TYPE PROTEIN 3"/>
    <property type="match status" value="1"/>
</dbReference>
<dbReference type="HOGENOM" id="CLU_413494_0_0_1"/>
<evidence type="ECO:0000259" key="2">
    <source>
        <dbReference type="PROSITE" id="PS00028"/>
    </source>
</evidence>
<gene>
    <name evidence="3" type="primary">Dper\GL26619</name>
    <name evidence="3" type="ORF">Dper_GL26619</name>
</gene>
<accession>B4GSX6</accession>
<dbReference type="Proteomes" id="UP000008744">
    <property type="component" value="Unassembled WGS sequence"/>
</dbReference>
<dbReference type="PROSITE" id="PS00028">
    <property type="entry name" value="ZINC_FINGER_C2H2_1"/>
    <property type="match status" value="2"/>
</dbReference>
<evidence type="ECO:0000313" key="3">
    <source>
        <dbReference type="EMBL" id="EDW25485.1"/>
    </source>
</evidence>
<dbReference type="InterPro" id="IPR036236">
    <property type="entry name" value="Znf_C2H2_sf"/>
</dbReference>
<protein>
    <submittedName>
        <fullName evidence="3">GL26619</fullName>
    </submittedName>
</protein>
<proteinExistence type="predicted"/>
<dbReference type="OrthoDB" id="434647at2759"/>
<feature type="domain" description="C2H2-type" evidence="2">
    <location>
        <begin position="542"/>
        <end position="564"/>
    </location>
</feature>
<dbReference type="KEGG" id="dpe:6596634"/>
<feature type="domain" description="C2H2-type" evidence="2">
    <location>
        <begin position="625"/>
        <end position="647"/>
    </location>
</feature>
<dbReference type="SMART" id="SM00355">
    <property type="entry name" value="ZnF_C2H2"/>
    <property type="match status" value="4"/>
</dbReference>
<dbReference type="SMART" id="SM00451">
    <property type="entry name" value="ZnF_U1"/>
    <property type="match status" value="4"/>
</dbReference>
<name>B4GSX6_DROPE</name>
<dbReference type="PhylomeDB" id="B4GSX6"/>
<dbReference type="InterPro" id="IPR052644">
    <property type="entry name" value="ZMAT3"/>
</dbReference>
<dbReference type="AlphaFoldDB" id="B4GSX6"/>
<dbReference type="STRING" id="7234.B4GSX6"/>
<evidence type="ECO:0000313" key="4">
    <source>
        <dbReference type="Proteomes" id="UP000008744"/>
    </source>
</evidence>
<dbReference type="InterPro" id="IPR003604">
    <property type="entry name" value="Matrin/U1-like-C_Znf_C2H2"/>
</dbReference>
<feature type="region of interest" description="Disordered" evidence="1">
    <location>
        <begin position="448"/>
        <end position="471"/>
    </location>
</feature>
<sequence>MLALQHNVNPYRRHLLVHEVLAIEGAKKIVKDAPHLPKPLTPSGHVPVLVDVRCLDTKAVYHFHVNVPPEDYEEFGRDPECQLLRLMFPMEQLPCPIHGNGLDGSGTMGVWHDPNSADKTLLLFAQTGVHQLFASQNLTIPALVSTFTEAPTANQADEIIKAHFMAALHQQQSSPLAHSVLWVNKFQEPVPAYQPPPLQIEEIQQDETGDCVTTTPGSGMPVPNEYVAGGIRKLNGMTPSPLNGYQPVQKLHSDAHAHCKVPELCLDSSGAYVQNEQLQLPGQQSKKPINGFHKQPQPSDAHPPVSSLVQPLISSGIVPKNGFKPVTHTQLYSTKKDFLQPKTTFAQKNGFKSFAQMRKQQLSSPRYRGERHMMINLEQEMEIGKLWDQKSPNPAPGTAVFNDSDDSAGDQALYPNCPPEMQNLFRWNICRLCHTTMRTMRNAMEHYRSKEHDRRMGSFRMPDGRPQSSVSDDMLLDLPSTRAIDLYCELCDLKLTSNVHAYQHFHGRRHLLVAANLSRPNGTGYYNAIGRWVRTDCKWLHCELCDVSITSESQMAMHMAGARHRRHVLASYISGNMAVPFVGRHMYGASTGSMPAPKPLGLSTCTSSGPKDKDNTWAPNGGYFCGTCGITMNHQKSVAQHEQGRLHQKNIIRHSTGH</sequence>
<evidence type="ECO:0000256" key="1">
    <source>
        <dbReference type="SAM" id="MobiDB-lite"/>
    </source>
</evidence>
<dbReference type="Gene3D" id="3.30.160.60">
    <property type="entry name" value="Classic Zinc Finger"/>
    <property type="match status" value="3"/>
</dbReference>
<reference evidence="3 4" key="1">
    <citation type="journal article" date="2007" name="Nature">
        <title>Evolution of genes and genomes on the Drosophila phylogeny.</title>
        <authorList>
            <consortium name="Drosophila 12 Genomes Consortium"/>
            <person name="Clark A.G."/>
            <person name="Eisen M.B."/>
            <person name="Smith D.R."/>
            <person name="Bergman C.M."/>
            <person name="Oliver B."/>
            <person name="Markow T.A."/>
            <person name="Kaufman T.C."/>
            <person name="Kellis M."/>
            <person name="Gelbart W."/>
            <person name="Iyer V.N."/>
            <person name="Pollard D.A."/>
            <person name="Sackton T.B."/>
            <person name="Larracuente A.M."/>
            <person name="Singh N.D."/>
            <person name="Abad J.P."/>
            <person name="Abt D.N."/>
            <person name="Adryan B."/>
            <person name="Aguade M."/>
            <person name="Akashi H."/>
            <person name="Anderson W.W."/>
            <person name="Aquadro C.F."/>
            <person name="Ardell D.H."/>
            <person name="Arguello R."/>
            <person name="Artieri C.G."/>
            <person name="Barbash D.A."/>
            <person name="Barker D."/>
            <person name="Barsanti P."/>
            <person name="Batterham P."/>
            <person name="Batzoglou S."/>
            <person name="Begun D."/>
            <person name="Bhutkar A."/>
            <person name="Blanco E."/>
            <person name="Bosak S.A."/>
            <person name="Bradley R.K."/>
            <person name="Brand A.D."/>
            <person name="Brent M.R."/>
            <person name="Brooks A.N."/>
            <person name="Brown R.H."/>
            <person name="Butlin R.K."/>
            <person name="Caggese C."/>
            <person name="Calvi B.R."/>
            <person name="Bernardo de Carvalho A."/>
            <person name="Caspi A."/>
            <person name="Castrezana S."/>
            <person name="Celniker S.E."/>
            <person name="Chang J.L."/>
            <person name="Chapple C."/>
            <person name="Chatterji S."/>
            <person name="Chinwalla A."/>
            <person name="Civetta A."/>
            <person name="Clifton S.W."/>
            <person name="Comeron J.M."/>
            <person name="Costello J.C."/>
            <person name="Coyne J.A."/>
            <person name="Daub J."/>
            <person name="David R.G."/>
            <person name="Delcher A.L."/>
            <person name="Delehaunty K."/>
            <person name="Do C.B."/>
            <person name="Ebling H."/>
            <person name="Edwards K."/>
            <person name="Eickbush T."/>
            <person name="Evans J.D."/>
            <person name="Filipski A."/>
            <person name="Findeiss S."/>
            <person name="Freyhult E."/>
            <person name="Fulton L."/>
            <person name="Fulton R."/>
            <person name="Garcia A.C."/>
            <person name="Gardiner A."/>
            <person name="Garfield D.A."/>
            <person name="Garvin B.E."/>
            <person name="Gibson G."/>
            <person name="Gilbert D."/>
            <person name="Gnerre S."/>
            <person name="Godfrey J."/>
            <person name="Good R."/>
            <person name="Gotea V."/>
            <person name="Gravely B."/>
            <person name="Greenberg A.J."/>
            <person name="Griffiths-Jones S."/>
            <person name="Gross S."/>
            <person name="Guigo R."/>
            <person name="Gustafson E.A."/>
            <person name="Haerty W."/>
            <person name="Hahn M.W."/>
            <person name="Halligan D.L."/>
            <person name="Halpern A.L."/>
            <person name="Halter G.M."/>
            <person name="Han M.V."/>
            <person name="Heger A."/>
            <person name="Hillier L."/>
            <person name="Hinrichs A.S."/>
            <person name="Holmes I."/>
            <person name="Hoskins R.A."/>
            <person name="Hubisz M.J."/>
            <person name="Hultmark D."/>
            <person name="Huntley M.A."/>
            <person name="Jaffe D.B."/>
            <person name="Jagadeeshan S."/>
            <person name="Jeck W.R."/>
            <person name="Johnson J."/>
            <person name="Jones C.D."/>
            <person name="Jordan W.C."/>
            <person name="Karpen G.H."/>
            <person name="Kataoka E."/>
            <person name="Keightley P.D."/>
            <person name="Kheradpour P."/>
            <person name="Kirkness E.F."/>
            <person name="Koerich L.B."/>
            <person name="Kristiansen K."/>
            <person name="Kudrna D."/>
            <person name="Kulathinal R.J."/>
            <person name="Kumar S."/>
            <person name="Kwok R."/>
            <person name="Lander E."/>
            <person name="Langley C.H."/>
            <person name="Lapoint R."/>
            <person name="Lazzaro B.P."/>
            <person name="Lee S.J."/>
            <person name="Levesque L."/>
            <person name="Li R."/>
            <person name="Lin C.F."/>
            <person name="Lin M.F."/>
            <person name="Lindblad-Toh K."/>
            <person name="Llopart A."/>
            <person name="Long M."/>
            <person name="Low L."/>
            <person name="Lozovsky E."/>
            <person name="Lu J."/>
            <person name="Luo M."/>
            <person name="Machado C.A."/>
            <person name="Makalowski W."/>
            <person name="Marzo M."/>
            <person name="Matsuda M."/>
            <person name="Matzkin L."/>
            <person name="McAllister B."/>
            <person name="McBride C.S."/>
            <person name="McKernan B."/>
            <person name="McKernan K."/>
            <person name="Mendez-Lago M."/>
            <person name="Minx P."/>
            <person name="Mollenhauer M.U."/>
            <person name="Montooth K."/>
            <person name="Mount S.M."/>
            <person name="Mu X."/>
            <person name="Myers E."/>
            <person name="Negre B."/>
            <person name="Newfeld S."/>
            <person name="Nielsen R."/>
            <person name="Noor M.A."/>
            <person name="O'Grady P."/>
            <person name="Pachter L."/>
            <person name="Papaceit M."/>
            <person name="Parisi M.J."/>
            <person name="Parisi M."/>
            <person name="Parts L."/>
            <person name="Pedersen J.S."/>
            <person name="Pesole G."/>
            <person name="Phillippy A.M."/>
            <person name="Ponting C.P."/>
            <person name="Pop M."/>
            <person name="Porcelli D."/>
            <person name="Powell J.R."/>
            <person name="Prohaska S."/>
            <person name="Pruitt K."/>
            <person name="Puig M."/>
            <person name="Quesneville H."/>
            <person name="Ram K.R."/>
            <person name="Rand D."/>
            <person name="Rasmussen M.D."/>
            <person name="Reed L.K."/>
            <person name="Reenan R."/>
            <person name="Reily A."/>
            <person name="Remington K.A."/>
            <person name="Rieger T.T."/>
            <person name="Ritchie M.G."/>
            <person name="Robin C."/>
            <person name="Rogers Y.H."/>
            <person name="Rohde C."/>
            <person name="Rozas J."/>
            <person name="Rubenfield M.J."/>
            <person name="Ruiz A."/>
            <person name="Russo S."/>
            <person name="Salzberg S.L."/>
            <person name="Sanchez-Gracia A."/>
            <person name="Saranga D.J."/>
            <person name="Sato H."/>
            <person name="Schaeffer S.W."/>
            <person name="Schatz M.C."/>
            <person name="Schlenke T."/>
            <person name="Schwartz R."/>
            <person name="Segarra C."/>
            <person name="Singh R.S."/>
            <person name="Sirot L."/>
            <person name="Sirota M."/>
            <person name="Sisneros N.B."/>
            <person name="Smith C.D."/>
            <person name="Smith T.F."/>
            <person name="Spieth J."/>
            <person name="Stage D.E."/>
            <person name="Stark A."/>
            <person name="Stephan W."/>
            <person name="Strausberg R.L."/>
            <person name="Strempel S."/>
            <person name="Sturgill D."/>
            <person name="Sutton G."/>
            <person name="Sutton G.G."/>
            <person name="Tao W."/>
            <person name="Teichmann S."/>
            <person name="Tobari Y.N."/>
            <person name="Tomimura Y."/>
            <person name="Tsolas J.M."/>
            <person name="Valente V.L."/>
            <person name="Venter E."/>
            <person name="Venter J.C."/>
            <person name="Vicario S."/>
            <person name="Vieira F.G."/>
            <person name="Vilella A.J."/>
            <person name="Villasante A."/>
            <person name="Walenz B."/>
            <person name="Wang J."/>
            <person name="Wasserman M."/>
            <person name="Watts T."/>
            <person name="Wilson D."/>
            <person name="Wilson R.K."/>
            <person name="Wing R.A."/>
            <person name="Wolfner M.F."/>
            <person name="Wong A."/>
            <person name="Wong G.K."/>
            <person name="Wu C.I."/>
            <person name="Wu G."/>
            <person name="Yamamoto D."/>
            <person name="Yang H.P."/>
            <person name="Yang S.P."/>
            <person name="Yorke J.A."/>
            <person name="Yoshida K."/>
            <person name="Zdobnov E."/>
            <person name="Zhang P."/>
            <person name="Zhang Y."/>
            <person name="Zimin A.V."/>
            <person name="Baldwin J."/>
            <person name="Abdouelleil A."/>
            <person name="Abdulkadir J."/>
            <person name="Abebe A."/>
            <person name="Abera B."/>
            <person name="Abreu J."/>
            <person name="Acer S.C."/>
            <person name="Aftuck L."/>
            <person name="Alexander A."/>
            <person name="An P."/>
            <person name="Anderson E."/>
            <person name="Anderson S."/>
            <person name="Arachi H."/>
            <person name="Azer M."/>
            <person name="Bachantsang P."/>
            <person name="Barry A."/>
            <person name="Bayul T."/>
            <person name="Berlin A."/>
            <person name="Bessette D."/>
            <person name="Bloom T."/>
            <person name="Blye J."/>
            <person name="Boguslavskiy L."/>
            <person name="Bonnet C."/>
            <person name="Boukhgalter B."/>
            <person name="Bourzgui I."/>
            <person name="Brown A."/>
            <person name="Cahill P."/>
            <person name="Channer S."/>
            <person name="Cheshatsang Y."/>
            <person name="Chuda L."/>
            <person name="Citroen M."/>
            <person name="Collymore A."/>
            <person name="Cooke P."/>
            <person name="Costello M."/>
            <person name="D'Aco K."/>
            <person name="Daza R."/>
            <person name="De Haan G."/>
            <person name="DeGray S."/>
            <person name="DeMaso C."/>
            <person name="Dhargay N."/>
            <person name="Dooley K."/>
            <person name="Dooley E."/>
            <person name="Doricent M."/>
            <person name="Dorje P."/>
            <person name="Dorjee K."/>
            <person name="Dupes A."/>
            <person name="Elong R."/>
            <person name="Falk J."/>
            <person name="Farina A."/>
            <person name="Faro S."/>
            <person name="Ferguson D."/>
            <person name="Fisher S."/>
            <person name="Foley C.D."/>
            <person name="Franke A."/>
            <person name="Friedrich D."/>
            <person name="Gadbois L."/>
            <person name="Gearin G."/>
            <person name="Gearin C.R."/>
            <person name="Giannoukos G."/>
            <person name="Goode T."/>
            <person name="Graham J."/>
            <person name="Grandbois E."/>
            <person name="Grewal S."/>
            <person name="Gyaltsen K."/>
            <person name="Hafez N."/>
            <person name="Hagos B."/>
            <person name="Hall J."/>
            <person name="Henson C."/>
            <person name="Hollinger A."/>
            <person name="Honan T."/>
            <person name="Huard M.D."/>
            <person name="Hughes L."/>
            <person name="Hurhula B."/>
            <person name="Husby M.E."/>
            <person name="Kamat A."/>
            <person name="Kanga B."/>
            <person name="Kashin S."/>
            <person name="Khazanovich D."/>
            <person name="Kisner P."/>
            <person name="Lance K."/>
            <person name="Lara M."/>
            <person name="Lee W."/>
            <person name="Lennon N."/>
            <person name="Letendre F."/>
            <person name="LeVine R."/>
            <person name="Lipovsky A."/>
            <person name="Liu X."/>
            <person name="Liu J."/>
            <person name="Liu S."/>
            <person name="Lokyitsang T."/>
            <person name="Lokyitsang Y."/>
            <person name="Lubonja R."/>
            <person name="Lui A."/>
            <person name="MacDonald P."/>
            <person name="Magnisalis V."/>
            <person name="Maru K."/>
            <person name="Matthews C."/>
            <person name="McCusker W."/>
            <person name="McDonough S."/>
            <person name="Mehta T."/>
            <person name="Meldrim J."/>
            <person name="Meneus L."/>
            <person name="Mihai O."/>
            <person name="Mihalev A."/>
            <person name="Mihova T."/>
            <person name="Mittelman R."/>
            <person name="Mlenga V."/>
            <person name="Montmayeur A."/>
            <person name="Mulrain L."/>
            <person name="Navidi A."/>
            <person name="Naylor J."/>
            <person name="Negash T."/>
            <person name="Nguyen T."/>
            <person name="Nguyen N."/>
            <person name="Nicol R."/>
            <person name="Norbu C."/>
            <person name="Norbu N."/>
            <person name="Novod N."/>
            <person name="O'Neill B."/>
            <person name="Osman S."/>
            <person name="Markiewicz E."/>
            <person name="Oyono O.L."/>
            <person name="Patti C."/>
            <person name="Phunkhang P."/>
            <person name="Pierre F."/>
            <person name="Priest M."/>
            <person name="Raghuraman S."/>
            <person name="Rege F."/>
            <person name="Reyes R."/>
            <person name="Rise C."/>
            <person name="Rogov P."/>
            <person name="Ross K."/>
            <person name="Ryan E."/>
            <person name="Settipalli S."/>
            <person name="Shea T."/>
            <person name="Sherpa N."/>
            <person name="Shi L."/>
            <person name="Shih D."/>
            <person name="Sparrow T."/>
            <person name="Spaulding J."/>
            <person name="Stalker J."/>
            <person name="Stange-Thomann N."/>
            <person name="Stavropoulos S."/>
            <person name="Stone C."/>
            <person name="Strader C."/>
            <person name="Tesfaye S."/>
            <person name="Thomson T."/>
            <person name="Thoulutsang Y."/>
            <person name="Thoulutsang D."/>
            <person name="Topham K."/>
            <person name="Topping I."/>
            <person name="Tsamla T."/>
            <person name="Vassiliev H."/>
            <person name="Vo A."/>
            <person name="Wangchuk T."/>
            <person name="Wangdi T."/>
            <person name="Weiand M."/>
            <person name="Wilkinson J."/>
            <person name="Wilson A."/>
            <person name="Yadav S."/>
            <person name="Young G."/>
            <person name="Yu Q."/>
            <person name="Zembek L."/>
            <person name="Zhong D."/>
            <person name="Zimmer A."/>
            <person name="Zwirko Z."/>
            <person name="Jaffe D.B."/>
            <person name="Alvarez P."/>
            <person name="Brockman W."/>
            <person name="Butler J."/>
            <person name="Chin C."/>
            <person name="Gnerre S."/>
            <person name="Grabherr M."/>
            <person name="Kleber M."/>
            <person name="Mauceli E."/>
            <person name="MacCallum I."/>
        </authorList>
    </citation>
    <scope>NUCLEOTIDE SEQUENCE [LARGE SCALE GENOMIC DNA]</scope>
    <source>
        <strain evidence="4">MSH-3 / Tucson 14011-0111.49</strain>
    </source>
</reference>
<keyword evidence="4" id="KW-1185">Reference proteome</keyword>
<dbReference type="Pfam" id="PF12874">
    <property type="entry name" value="zf-met"/>
    <property type="match status" value="3"/>
</dbReference>
<dbReference type="GO" id="GO:0008270">
    <property type="term" value="F:zinc ion binding"/>
    <property type="evidence" value="ECO:0007669"/>
    <property type="project" value="InterPro"/>
</dbReference>
<dbReference type="GO" id="GO:0003676">
    <property type="term" value="F:nucleic acid binding"/>
    <property type="evidence" value="ECO:0007669"/>
    <property type="project" value="InterPro"/>
</dbReference>
<feature type="region of interest" description="Disordered" evidence="1">
    <location>
        <begin position="283"/>
        <end position="305"/>
    </location>
</feature>
<dbReference type="SUPFAM" id="SSF57667">
    <property type="entry name" value="beta-beta-alpha zinc fingers"/>
    <property type="match status" value="4"/>
</dbReference>
<dbReference type="eggNOG" id="ENOG502S3W6">
    <property type="taxonomic scope" value="Eukaryota"/>
</dbReference>